<evidence type="ECO:0000313" key="2">
    <source>
        <dbReference type="Proteomes" id="UP000427769"/>
    </source>
</evidence>
<dbReference type="RefSeq" id="WP_155303407.1">
    <property type="nucleotide sequence ID" value="NZ_AP021875.1"/>
</dbReference>
<name>A0A5K7Z0E6_9BACT</name>
<reference evidence="1 2" key="1">
    <citation type="submission" date="2019-11" db="EMBL/GenBank/DDBJ databases">
        <title>Comparative genomics of hydrocarbon-degrading Desulfosarcina strains.</title>
        <authorList>
            <person name="Watanabe M."/>
            <person name="Kojima H."/>
            <person name="Fukui M."/>
        </authorList>
    </citation>
    <scope>NUCLEOTIDE SEQUENCE [LARGE SCALE GENOMIC DNA]</scope>
    <source>
        <strain evidence="1 2">PP31</strain>
    </source>
</reference>
<sequence length="214" mass="24422">MGNSEVEVVDPLTEQEQNRLEELERVVFEGMKGPFDSGLALREIHGEKYYRKTHPTFEVYVESKFGISRQTAYRLIDAANVFENVTHGLQNPPSGSDISPFLCLPSNERQIRSMAKLSGPEEQIEVWQRAVQTSPKGKPTGAHVKKLVNEKLGVTLQRTGTKITQAARELPEDFVEAFLTITEKLFTAKKNNFKGIDRKKVIEFIERLRRFIED</sequence>
<evidence type="ECO:0000313" key="1">
    <source>
        <dbReference type="EMBL" id="BBO74368.1"/>
    </source>
</evidence>
<dbReference type="OrthoDB" id="5422966at2"/>
<protein>
    <submittedName>
        <fullName evidence="1">Uncharacterized protein</fullName>
    </submittedName>
</protein>
<organism evidence="1 2">
    <name type="scientific">Desulfosarcina widdelii</name>
    <dbReference type="NCBI Taxonomy" id="947919"/>
    <lineage>
        <taxon>Bacteria</taxon>
        <taxon>Pseudomonadati</taxon>
        <taxon>Thermodesulfobacteriota</taxon>
        <taxon>Desulfobacteria</taxon>
        <taxon>Desulfobacterales</taxon>
        <taxon>Desulfosarcinaceae</taxon>
        <taxon>Desulfosarcina</taxon>
    </lineage>
</organism>
<dbReference type="EMBL" id="AP021875">
    <property type="protein sequence ID" value="BBO74368.1"/>
    <property type="molecule type" value="Genomic_DNA"/>
</dbReference>
<dbReference type="Proteomes" id="UP000427769">
    <property type="component" value="Chromosome"/>
</dbReference>
<dbReference type="AlphaFoldDB" id="A0A5K7Z0E6"/>
<accession>A0A5K7Z0E6</accession>
<keyword evidence="2" id="KW-1185">Reference proteome</keyword>
<proteinExistence type="predicted"/>
<gene>
    <name evidence="1" type="ORF">DSCW_17850</name>
</gene>
<dbReference type="KEGG" id="dwd:DSCW_17850"/>